<feature type="transmembrane region" description="Helical" evidence="6">
    <location>
        <begin position="291"/>
        <end position="309"/>
    </location>
</feature>
<protein>
    <submittedName>
        <fullName evidence="7">ABC transporter permease</fullName>
    </submittedName>
</protein>
<dbReference type="RefSeq" id="WP_229536175.1">
    <property type="nucleotide sequence ID" value="NZ_JAJHJB010000028.1"/>
</dbReference>
<dbReference type="EMBL" id="JAJHJB010000028">
    <property type="protein sequence ID" value="MCC5467148.1"/>
    <property type="molecule type" value="Genomic_DNA"/>
</dbReference>
<dbReference type="Pfam" id="PF02653">
    <property type="entry name" value="BPD_transp_2"/>
    <property type="match status" value="1"/>
</dbReference>
<keyword evidence="4 6" id="KW-1133">Transmembrane helix</keyword>
<comment type="caution">
    <text evidence="7">The sequence shown here is derived from an EMBL/GenBank/DDBJ whole genome shotgun (WGS) entry which is preliminary data.</text>
</comment>
<feature type="transmembrane region" description="Helical" evidence="6">
    <location>
        <begin position="206"/>
        <end position="225"/>
    </location>
</feature>
<keyword evidence="2" id="KW-1003">Cell membrane</keyword>
<evidence type="ECO:0000256" key="3">
    <source>
        <dbReference type="ARBA" id="ARBA00022692"/>
    </source>
</evidence>
<keyword evidence="5 6" id="KW-0472">Membrane</keyword>
<feature type="transmembrane region" description="Helical" evidence="6">
    <location>
        <begin position="12"/>
        <end position="33"/>
    </location>
</feature>
<evidence type="ECO:0000256" key="2">
    <source>
        <dbReference type="ARBA" id="ARBA00022475"/>
    </source>
</evidence>
<name>A0ABS8HVE9_9FIRM</name>
<keyword evidence="8" id="KW-1185">Reference proteome</keyword>
<evidence type="ECO:0000256" key="4">
    <source>
        <dbReference type="ARBA" id="ARBA00022989"/>
    </source>
</evidence>
<feature type="transmembrane region" description="Helical" evidence="6">
    <location>
        <begin position="155"/>
        <end position="177"/>
    </location>
</feature>
<comment type="subcellular location">
    <subcellularLocation>
        <location evidence="1">Cell membrane</location>
        <topology evidence="1">Multi-pass membrane protein</topology>
    </subcellularLocation>
</comment>
<keyword evidence="3 6" id="KW-0812">Transmembrane</keyword>
<dbReference type="CDD" id="cd06579">
    <property type="entry name" value="TM_PBP1_transp_AraH_like"/>
    <property type="match status" value="1"/>
</dbReference>
<dbReference type="InterPro" id="IPR001851">
    <property type="entry name" value="ABC_transp_permease"/>
</dbReference>
<evidence type="ECO:0000313" key="7">
    <source>
        <dbReference type="EMBL" id="MCC5467148.1"/>
    </source>
</evidence>
<organism evidence="7 8">
    <name type="scientific">Pelosinus baikalensis</name>
    <dbReference type="NCBI Taxonomy" id="2892015"/>
    <lineage>
        <taxon>Bacteria</taxon>
        <taxon>Bacillati</taxon>
        <taxon>Bacillota</taxon>
        <taxon>Negativicutes</taxon>
        <taxon>Selenomonadales</taxon>
        <taxon>Sporomusaceae</taxon>
        <taxon>Pelosinus</taxon>
    </lineage>
</organism>
<reference evidence="7" key="1">
    <citation type="submission" date="2021-11" db="EMBL/GenBank/DDBJ databases">
        <title>Description of a new species Pelosinus isolated from the bottom sediments of Lake Baikal.</title>
        <authorList>
            <person name="Zakharyuk A."/>
        </authorList>
    </citation>
    <scope>NUCLEOTIDE SEQUENCE</scope>
    <source>
        <strain evidence="7">Bkl1</strain>
    </source>
</reference>
<evidence type="ECO:0000256" key="5">
    <source>
        <dbReference type="ARBA" id="ARBA00023136"/>
    </source>
</evidence>
<feature type="transmembrane region" description="Helical" evidence="6">
    <location>
        <begin position="117"/>
        <end position="135"/>
    </location>
</feature>
<feature type="transmembrane region" description="Helical" evidence="6">
    <location>
        <begin position="39"/>
        <end position="57"/>
    </location>
</feature>
<gene>
    <name evidence="7" type="ORF">LMF89_17580</name>
</gene>
<accession>A0ABS8HVE9</accession>
<evidence type="ECO:0000256" key="6">
    <source>
        <dbReference type="SAM" id="Phobius"/>
    </source>
</evidence>
<proteinExistence type="predicted"/>
<evidence type="ECO:0000256" key="1">
    <source>
        <dbReference type="ARBA" id="ARBA00004651"/>
    </source>
</evidence>
<evidence type="ECO:0000313" key="8">
    <source>
        <dbReference type="Proteomes" id="UP001165492"/>
    </source>
</evidence>
<dbReference type="PANTHER" id="PTHR32196">
    <property type="entry name" value="ABC TRANSPORTER PERMEASE PROTEIN YPHD-RELATED-RELATED"/>
    <property type="match status" value="1"/>
</dbReference>
<sequence length="322" mass="33645">MIGIKRSHELILLLFFIGLIIIMSLLSPSFLTIDNLLSVTQQMSEFGILALGVTVIIITSGIDLSVGSIAGLTTIVIAMSYGWSGSLVAAILLGILAGALCGAFNGVLIAKIGVPPILVTLGTMTFFNGIALVLSKGNAISDLPEEFYFVGQGYLFGNVPVQTVIFLVLAILTSLLLSKTPWGRRVYAVGNNSVAAVFSGVQVDKVLLYVYIFAGIMAAISGWIISSRVSTARADLGAVYVMQSIAATVLGGTNIAGGSGTIFGTVIGVSVFAVLANGLNLIGVSPFAQNLLMGLALIVVLLINNMSIIKRKIAIFIKLNFN</sequence>
<dbReference type="Proteomes" id="UP001165492">
    <property type="component" value="Unassembled WGS sequence"/>
</dbReference>